<name>A0A644Z9L8_9ZZZZ</name>
<proteinExistence type="predicted"/>
<comment type="caution">
    <text evidence="1">The sequence shown here is derived from an EMBL/GenBank/DDBJ whole genome shotgun (WGS) entry which is preliminary data.</text>
</comment>
<organism evidence="1">
    <name type="scientific">bioreactor metagenome</name>
    <dbReference type="NCBI Taxonomy" id="1076179"/>
    <lineage>
        <taxon>unclassified sequences</taxon>
        <taxon>metagenomes</taxon>
        <taxon>ecological metagenomes</taxon>
    </lineage>
</organism>
<dbReference type="EMBL" id="VSSQ01007919">
    <property type="protein sequence ID" value="MPM37369.1"/>
    <property type="molecule type" value="Genomic_DNA"/>
</dbReference>
<dbReference type="AlphaFoldDB" id="A0A644Z9L8"/>
<reference evidence="1" key="1">
    <citation type="submission" date="2019-08" db="EMBL/GenBank/DDBJ databases">
        <authorList>
            <person name="Kucharzyk K."/>
            <person name="Murdoch R.W."/>
            <person name="Higgins S."/>
            <person name="Loffler F."/>
        </authorList>
    </citation>
    <scope>NUCLEOTIDE SEQUENCE</scope>
</reference>
<accession>A0A644Z9L8</accession>
<protein>
    <submittedName>
        <fullName evidence="1">Uncharacterized protein</fullName>
    </submittedName>
</protein>
<sequence>MPESLGKLCQLLKVPVVSLIMHGHHVNSPYWNLRERGVKPTEAVMTQLFTAKELAEASVEEINARIREAFTYDDFAWQKEKGIRTPQPWRAEGLHKVLYQCPHCKAEYRMRSEGTKLICSACGKSWTMSELGELSADNGETEFSHIPDWYEWERENVRREIEAGTYAITCPVRVESLPNAAGYIHLGEGTLTHKGEGFHVCVSGKHGEFEMVKPVLSLYSCHIEYDYLGKYGDCVDLNTLEDTWYCYPHDCDFAVTKMALATEELYQYEKRKTCQQ</sequence>
<gene>
    <name evidence="1" type="ORF">SDC9_83979</name>
</gene>
<evidence type="ECO:0000313" key="1">
    <source>
        <dbReference type="EMBL" id="MPM37369.1"/>
    </source>
</evidence>